<gene>
    <name evidence="1" type="ORF">IS491_18330</name>
</gene>
<proteinExistence type="predicted"/>
<evidence type="ECO:0000313" key="2">
    <source>
        <dbReference type="Proteomes" id="UP000631418"/>
    </source>
</evidence>
<dbReference type="AlphaFoldDB" id="A0AAE2UZ99"/>
<dbReference type="EMBL" id="JADOEF010000001">
    <property type="protein sequence ID" value="MBF7810580.1"/>
    <property type="molecule type" value="Genomic_DNA"/>
</dbReference>
<name>A0AAE2UZ99_CLOBE</name>
<dbReference type="RefSeq" id="WP_012058845.1">
    <property type="nucleotide sequence ID" value="NZ_CP073279.1"/>
</dbReference>
<organism evidence="1 2">
    <name type="scientific">Clostridium beijerinckii</name>
    <name type="common">Clostridium MP</name>
    <dbReference type="NCBI Taxonomy" id="1520"/>
    <lineage>
        <taxon>Bacteria</taxon>
        <taxon>Bacillati</taxon>
        <taxon>Bacillota</taxon>
        <taxon>Clostridia</taxon>
        <taxon>Eubacteriales</taxon>
        <taxon>Clostridiaceae</taxon>
        <taxon>Clostridium</taxon>
    </lineage>
</organism>
<evidence type="ECO:0000313" key="1">
    <source>
        <dbReference type="EMBL" id="MBF7810580.1"/>
    </source>
</evidence>
<dbReference type="InterPro" id="IPR025460">
    <property type="entry name" value="DUF4280"/>
</dbReference>
<comment type="caution">
    <text evidence="1">The sequence shown here is derived from an EMBL/GenBank/DDBJ whole genome shotgun (WGS) entry which is preliminary data.</text>
</comment>
<accession>A0AAE2UZ99</accession>
<protein>
    <submittedName>
        <fullName evidence="1">DUF4280 domain-containing protein</fullName>
    </submittedName>
</protein>
<reference evidence="1" key="1">
    <citation type="submission" date="2020-11" db="EMBL/GenBank/DDBJ databases">
        <authorList>
            <person name="Thieme N."/>
            <person name="Liebl W."/>
            <person name="Zverlov V."/>
        </authorList>
    </citation>
    <scope>NUCLEOTIDE SEQUENCE</scope>
    <source>
        <strain evidence="1">NT08</strain>
    </source>
</reference>
<dbReference type="Pfam" id="PF14107">
    <property type="entry name" value="DUF4280"/>
    <property type="match status" value="1"/>
</dbReference>
<dbReference type="Proteomes" id="UP000631418">
    <property type="component" value="Unassembled WGS sequence"/>
</dbReference>
<sequence>MAKVYVIRGAILKCSCGSMKSRIMIPVSHGVYAAGQPKLNINDYKEGENITHFGFCNKTCGGDTREKGYDSKGNQVWRCKAKILGPWQGGQDNDLVENAPGLTDNCVTHCKYGGEISIEHHEQTPK</sequence>